<gene>
    <name evidence="2" type="ORF">AGR7A_Lc120755</name>
</gene>
<dbReference type="Proteomes" id="UP000192140">
    <property type="component" value="Unassembled WGS sequence"/>
</dbReference>
<evidence type="ECO:0000313" key="2">
    <source>
        <dbReference type="EMBL" id="CVI59976.1"/>
    </source>
</evidence>
<dbReference type="GO" id="GO:0005524">
    <property type="term" value="F:ATP binding"/>
    <property type="evidence" value="ECO:0007669"/>
    <property type="project" value="InterPro"/>
</dbReference>
<dbReference type="EMBL" id="FCNP01000033">
    <property type="protein sequence ID" value="CVI59976.1"/>
    <property type="molecule type" value="Genomic_DNA"/>
</dbReference>
<dbReference type="SUPFAM" id="SSF52540">
    <property type="entry name" value="P-loop containing nucleoside triphosphate hydrolases"/>
    <property type="match status" value="1"/>
</dbReference>
<reference evidence="2" key="1">
    <citation type="submission" date="2016-01" db="EMBL/GenBank/DDBJ databases">
        <authorList>
            <person name="Regsiter A."/>
            <person name="william w."/>
        </authorList>
    </citation>
    <scope>NUCLEOTIDE SEQUENCE</scope>
    <source>
        <strain evidence="2">NCPPB 1641</strain>
    </source>
</reference>
<dbReference type="Pfam" id="PF13304">
    <property type="entry name" value="AAA_21"/>
    <property type="match status" value="1"/>
</dbReference>
<dbReference type="Gene3D" id="3.40.50.300">
    <property type="entry name" value="P-loop containing nucleotide triphosphate hydrolases"/>
    <property type="match status" value="1"/>
</dbReference>
<feature type="domain" description="ATPase AAA-type core" evidence="1">
    <location>
        <begin position="219"/>
        <end position="280"/>
    </location>
</feature>
<dbReference type="AlphaFoldDB" id="A0A1S7TZG2"/>
<evidence type="ECO:0000259" key="1">
    <source>
        <dbReference type="Pfam" id="PF13304"/>
    </source>
</evidence>
<proteinExistence type="predicted"/>
<dbReference type="GO" id="GO:0016887">
    <property type="term" value="F:ATP hydrolysis activity"/>
    <property type="evidence" value="ECO:0007669"/>
    <property type="project" value="InterPro"/>
</dbReference>
<comment type="caution">
    <text evidence="2">The sequence shown here is derived from an EMBL/GenBank/DDBJ whole genome shotgun (WGS) entry which is preliminary data.</text>
</comment>
<dbReference type="InterPro" id="IPR003959">
    <property type="entry name" value="ATPase_AAA_core"/>
</dbReference>
<organism evidence="2 3">
    <name type="scientific">Agrobacterium deltaense NCPPB 1641</name>
    <dbReference type="NCBI Taxonomy" id="1183425"/>
    <lineage>
        <taxon>Bacteria</taxon>
        <taxon>Pseudomonadati</taxon>
        <taxon>Pseudomonadota</taxon>
        <taxon>Alphaproteobacteria</taxon>
        <taxon>Hyphomicrobiales</taxon>
        <taxon>Rhizobiaceae</taxon>
        <taxon>Rhizobium/Agrobacterium group</taxon>
        <taxon>Agrobacterium</taxon>
    </lineage>
</organism>
<accession>A0A1S7TZG2</accession>
<keyword evidence="3" id="KW-1185">Reference proteome</keyword>
<protein>
    <submittedName>
        <fullName evidence="2">SMC domain protein</fullName>
    </submittedName>
</protein>
<name>A0A1S7TZG2_9HYPH</name>
<sequence>MRSAFEVEEVTKPISVRVVGDAGEASYVLSNDNQPYSTWTENNATLRFSADQFIKSFTEFSHSKGNKKLAKKLITQLLNDMTANIDQESPTSRTGSLAFSLKVNADEKSIFSLRPEVDGIANFIVYSPENSSLRMLEREGQIEPLGINGEGLLKLLTVMSYDDDPSAIEAVKKSLKLFSWFEDFEIPRENAKGRMKITDGYLDESCKSFDQRSANEGFLFAAFYFALFASKLTPRFFAVDNIDASLNPKLCEVMMRRLTKLATDNGKQAILTTHNPSVLDGLDLNDPEQKLFAVHRNAKGETRATLHSEKPSTDKPRRLSEMFIGGLLGGLPKVF</sequence>
<dbReference type="InterPro" id="IPR027417">
    <property type="entry name" value="P-loop_NTPase"/>
</dbReference>
<evidence type="ECO:0000313" key="3">
    <source>
        <dbReference type="Proteomes" id="UP000192140"/>
    </source>
</evidence>